<protein>
    <submittedName>
        <fullName evidence="2">Uncharacterized protein</fullName>
    </submittedName>
</protein>
<keyword evidence="1" id="KW-0472">Membrane</keyword>
<sequence length="137" mass="15817">MMTLLLLHSWWRWMVLTALLVSIARSARGMWAAAGFTPFDNTLRHWTATIAHIQLVLGMTLFVKNPVADRFRLIHITGMIIAVTVVTIGSAMAKRKTSHREKFMTMLRWFVAALVIILLFIPWPWSPLAQRPLFRTF</sequence>
<reference evidence="2" key="1">
    <citation type="journal article" date="2014" name="Int. J. Syst. Evol. Microbiol.">
        <title>Complete genome sequence of Corynebacterium casei LMG S-19264T (=DSM 44701T), isolated from a smear-ripened cheese.</title>
        <authorList>
            <consortium name="US DOE Joint Genome Institute (JGI-PGF)"/>
            <person name="Walter F."/>
            <person name="Albersmeier A."/>
            <person name="Kalinowski J."/>
            <person name="Ruckert C."/>
        </authorList>
    </citation>
    <scope>NUCLEOTIDE SEQUENCE</scope>
    <source>
        <strain evidence="2">CGMCC 1.15448</strain>
    </source>
</reference>
<keyword evidence="1" id="KW-1133">Transmembrane helix</keyword>
<gene>
    <name evidence="2" type="ORF">GCM10011511_56320</name>
</gene>
<dbReference type="Proteomes" id="UP000607559">
    <property type="component" value="Unassembled WGS sequence"/>
</dbReference>
<dbReference type="RefSeq" id="WP_188938073.1">
    <property type="nucleotide sequence ID" value="NZ_BMJC01000008.1"/>
</dbReference>
<reference evidence="2" key="2">
    <citation type="submission" date="2020-09" db="EMBL/GenBank/DDBJ databases">
        <authorList>
            <person name="Sun Q."/>
            <person name="Zhou Y."/>
        </authorList>
    </citation>
    <scope>NUCLEOTIDE SEQUENCE</scope>
    <source>
        <strain evidence="2">CGMCC 1.15448</strain>
    </source>
</reference>
<organism evidence="2 3">
    <name type="scientific">Puia dinghuensis</name>
    <dbReference type="NCBI Taxonomy" id="1792502"/>
    <lineage>
        <taxon>Bacteria</taxon>
        <taxon>Pseudomonadati</taxon>
        <taxon>Bacteroidota</taxon>
        <taxon>Chitinophagia</taxon>
        <taxon>Chitinophagales</taxon>
        <taxon>Chitinophagaceae</taxon>
        <taxon>Puia</taxon>
    </lineage>
</organism>
<dbReference type="EMBL" id="BMJC01000008">
    <property type="protein sequence ID" value="GGB25112.1"/>
    <property type="molecule type" value="Genomic_DNA"/>
</dbReference>
<keyword evidence="3" id="KW-1185">Reference proteome</keyword>
<evidence type="ECO:0000313" key="3">
    <source>
        <dbReference type="Proteomes" id="UP000607559"/>
    </source>
</evidence>
<evidence type="ECO:0000313" key="2">
    <source>
        <dbReference type="EMBL" id="GGB25112.1"/>
    </source>
</evidence>
<proteinExistence type="predicted"/>
<feature type="transmembrane region" description="Helical" evidence="1">
    <location>
        <begin position="73"/>
        <end position="93"/>
    </location>
</feature>
<accession>A0A8J2XXU3</accession>
<dbReference type="AlphaFoldDB" id="A0A8J2XXU3"/>
<feature type="transmembrane region" description="Helical" evidence="1">
    <location>
        <begin position="105"/>
        <end position="125"/>
    </location>
</feature>
<evidence type="ECO:0000256" key="1">
    <source>
        <dbReference type="SAM" id="Phobius"/>
    </source>
</evidence>
<comment type="caution">
    <text evidence="2">The sequence shown here is derived from an EMBL/GenBank/DDBJ whole genome shotgun (WGS) entry which is preliminary data.</text>
</comment>
<name>A0A8J2XXU3_9BACT</name>
<keyword evidence="1" id="KW-0812">Transmembrane</keyword>